<keyword evidence="1" id="KW-0175">Coiled coil</keyword>
<dbReference type="Proteomes" id="UP001144341">
    <property type="component" value="Unassembled WGS sequence"/>
</dbReference>
<evidence type="ECO:0000256" key="1">
    <source>
        <dbReference type="SAM" id="Coils"/>
    </source>
</evidence>
<gene>
    <name evidence="3" type="ORF">O0931_16610</name>
</gene>
<sequence>MTNLNNALTNLQTSLNPVWRATLPGQINLASTLEQNRTSLETELLSKVEPVLSNLFTDLNKSIIEGEYANDLAAAKQVLANIEAHIVASATFNIPGQIDYTAFSQGVFSEKFLMPARNAIKDFNKLLESVKGQLNFEPNVDILFHLFKNEYVIDLGLHADLRLFKLNVQVAFIDHSLKFDNGTFRKLIMYVEALSAIAGVGSISDILKTKCEFLISKLAHRFDTDKTTKYGIDFQYHSFNITNPPELAYYDNVIKGHYDGIYTDEFKNRYKTAISKFEHSQSSLTFDDYHALIKYYKDIKPSLKKSKELLVAYDTLYTTTSSISDFDKRSRDLVYSYLENNVLSLELDEGEFTIENWELKFSQYTEKATVLKNSNFFPFFKIIDKFLKVEIQEQFNLEVINFDRVNGLIKAYEQNLSKLSDNLSICQTTNYLTYQLDYSGCKTTIVDITGASWSCFIASSFVLPLDFAYWRKIADDLSSELVKLKALRDLRVSLRKDITEIYDVKNKLAESDKRHIEILSIFAAIVLFVSNEVQLYSKLKSVADAVVFTLFFAYALGLFVMMIWFVTRPAAVNLRKLPTTHRILIGVFLSGFISAGIYLYCDYNSDSSITIRSKMPMEKRIDSLKQQVKMDSLKFSQKKYLP</sequence>
<evidence type="ECO:0000256" key="2">
    <source>
        <dbReference type="SAM" id="Phobius"/>
    </source>
</evidence>
<organism evidence="3 4">
    <name type="scientific">Pedobacter rhodius</name>
    <dbReference type="NCBI Taxonomy" id="3004098"/>
    <lineage>
        <taxon>Bacteria</taxon>
        <taxon>Pseudomonadati</taxon>
        <taxon>Bacteroidota</taxon>
        <taxon>Sphingobacteriia</taxon>
        <taxon>Sphingobacteriales</taxon>
        <taxon>Sphingobacteriaceae</taxon>
        <taxon>Pedobacter</taxon>
    </lineage>
</organism>
<protein>
    <submittedName>
        <fullName evidence="3">Uncharacterized protein</fullName>
    </submittedName>
</protein>
<dbReference type="EMBL" id="JAPWGL010000004">
    <property type="protein sequence ID" value="MCZ4224937.1"/>
    <property type="molecule type" value="Genomic_DNA"/>
</dbReference>
<keyword evidence="4" id="KW-1185">Reference proteome</keyword>
<keyword evidence="2" id="KW-1133">Transmembrane helix</keyword>
<accession>A0ABT4L194</accession>
<name>A0ABT4L194_9SPHI</name>
<feature type="transmembrane region" description="Helical" evidence="2">
    <location>
        <begin position="545"/>
        <end position="567"/>
    </location>
</feature>
<feature type="transmembrane region" description="Helical" evidence="2">
    <location>
        <begin position="579"/>
        <end position="600"/>
    </location>
</feature>
<proteinExistence type="predicted"/>
<evidence type="ECO:0000313" key="4">
    <source>
        <dbReference type="Proteomes" id="UP001144341"/>
    </source>
</evidence>
<evidence type="ECO:0000313" key="3">
    <source>
        <dbReference type="EMBL" id="MCZ4224937.1"/>
    </source>
</evidence>
<dbReference type="RefSeq" id="WP_269416598.1">
    <property type="nucleotide sequence ID" value="NZ_JAPWGL010000004.1"/>
</dbReference>
<feature type="coiled-coil region" evidence="1">
    <location>
        <begin position="402"/>
        <end position="429"/>
    </location>
</feature>
<reference evidence="3" key="1">
    <citation type="submission" date="2022-12" db="EMBL/GenBank/DDBJ databases">
        <title>Genome sequence of SJ11.</title>
        <authorList>
            <person name="Woo H."/>
        </authorList>
    </citation>
    <scope>NUCLEOTIDE SEQUENCE</scope>
    <source>
        <strain evidence="3">SJ11</strain>
    </source>
</reference>
<feature type="transmembrane region" description="Helical" evidence="2">
    <location>
        <begin position="515"/>
        <end position="533"/>
    </location>
</feature>
<keyword evidence="2" id="KW-0472">Membrane</keyword>
<keyword evidence="2" id="KW-0812">Transmembrane</keyword>
<comment type="caution">
    <text evidence="3">The sequence shown here is derived from an EMBL/GenBank/DDBJ whole genome shotgun (WGS) entry which is preliminary data.</text>
</comment>